<organism evidence="1 2">
    <name type="scientific">Pseudomonas indica</name>
    <dbReference type="NCBI Taxonomy" id="137658"/>
    <lineage>
        <taxon>Bacteria</taxon>
        <taxon>Pseudomonadati</taxon>
        <taxon>Pseudomonadota</taxon>
        <taxon>Gammaproteobacteria</taxon>
        <taxon>Pseudomonadales</taxon>
        <taxon>Pseudomonadaceae</taxon>
        <taxon>Pseudomonas</taxon>
    </lineage>
</organism>
<gene>
    <name evidence="1" type="ORF">SAMN05216186_11856</name>
</gene>
<reference evidence="1 2" key="1">
    <citation type="submission" date="2016-10" db="EMBL/GenBank/DDBJ databases">
        <authorList>
            <person name="de Groot N.N."/>
        </authorList>
    </citation>
    <scope>NUCLEOTIDE SEQUENCE [LARGE SCALE GENOMIC DNA]</scope>
    <source>
        <strain evidence="1 2">JCM 21544</strain>
    </source>
</reference>
<keyword evidence="2" id="KW-1185">Reference proteome</keyword>
<proteinExistence type="predicted"/>
<evidence type="ECO:0000313" key="1">
    <source>
        <dbReference type="EMBL" id="SDL32520.1"/>
    </source>
</evidence>
<dbReference type="OrthoDB" id="9882622at2"/>
<dbReference type="STRING" id="137658.SAMN05216186_11856"/>
<accession>A0A1G9J4U7</accession>
<dbReference type="Proteomes" id="UP000198706">
    <property type="component" value="Unassembled WGS sequence"/>
</dbReference>
<name>A0A1G9J4U7_9PSED</name>
<protein>
    <submittedName>
        <fullName evidence="1">Uncharacterized protein</fullName>
    </submittedName>
</protein>
<dbReference type="AlphaFoldDB" id="A0A1G9J4U7"/>
<dbReference type="EMBL" id="FNFD01000018">
    <property type="protein sequence ID" value="SDL32520.1"/>
    <property type="molecule type" value="Genomic_DNA"/>
</dbReference>
<dbReference type="RefSeq" id="WP_084335329.1">
    <property type="nucleotide sequence ID" value="NZ_CBKZNZ010000013.1"/>
</dbReference>
<evidence type="ECO:0000313" key="2">
    <source>
        <dbReference type="Proteomes" id="UP000198706"/>
    </source>
</evidence>
<sequence length="72" mass="8085">MSISGTAFQALNEIQQESDLTLRNSKKNAQVSAEVFRLMLRASEKRAAGAVLQDQQIKFQTKVIEGTRDIQF</sequence>